<evidence type="ECO:0000313" key="2">
    <source>
        <dbReference type="Proteomes" id="UP000240987"/>
    </source>
</evidence>
<keyword evidence="2" id="KW-1185">Reference proteome</keyword>
<dbReference type="RefSeq" id="WP_107245339.1">
    <property type="nucleotide sequence ID" value="NZ_PYMJ01000042.1"/>
</dbReference>
<evidence type="ECO:0000313" key="1">
    <source>
        <dbReference type="EMBL" id="PSU44789.1"/>
    </source>
</evidence>
<gene>
    <name evidence="1" type="ORF">C9J12_25670</name>
</gene>
<organism evidence="1 2">
    <name type="scientific">Photobacterium frigidiphilum</name>
    <dbReference type="NCBI Taxonomy" id="264736"/>
    <lineage>
        <taxon>Bacteria</taxon>
        <taxon>Pseudomonadati</taxon>
        <taxon>Pseudomonadota</taxon>
        <taxon>Gammaproteobacteria</taxon>
        <taxon>Vibrionales</taxon>
        <taxon>Vibrionaceae</taxon>
        <taxon>Photobacterium</taxon>
    </lineage>
</organism>
<name>A0A2T3J7Q9_9GAMM</name>
<dbReference type="AlphaFoldDB" id="A0A2T3J7Q9"/>
<reference evidence="1 2" key="1">
    <citation type="submission" date="2018-01" db="EMBL/GenBank/DDBJ databases">
        <title>Whole genome sequencing of Histamine producing bacteria.</title>
        <authorList>
            <person name="Butler K."/>
        </authorList>
    </citation>
    <scope>NUCLEOTIDE SEQUENCE [LARGE SCALE GENOMIC DNA]</scope>
    <source>
        <strain evidence="1 2">JCM 12947</strain>
    </source>
</reference>
<sequence>MHKRQQGFLLLGLLISLGVLSAIFLLMAEGLVVRQIRAQAEPFKERMIYIKEQIDGYQLTKYQESATNINGSTLFPRTLDDLSPNYIPTCSTADNQNGLCAKTAQTPWGTNMTYRVGRDITFRPIRYFAELTLALPSRTDDNTIREYNVYSEILSVLPGIRFSADEQSLIWKIPRLVDIPNFETVIAEKLKDYINKDGTTKLTADWDVGNKAILNTSMVTSKGANGKQVRIDGGVVKRYSTLIGGSGIYTQDTRFTCATGLYKDVKASFNGIKSPSGYDYLATGEIKTDTKREGAGWRTKLTYKAKQKLHSNSADKGRWYTKYDGYVDIIYLCVPEL</sequence>
<dbReference type="OrthoDB" id="5876423at2"/>
<evidence type="ECO:0008006" key="3">
    <source>
        <dbReference type="Google" id="ProtNLM"/>
    </source>
</evidence>
<dbReference type="Proteomes" id="UP000240987">
    <property type="component" value="Unassembled WGS sequence"/>
</dbReference>
<accession>A0A2T3J7Q9</accession>
<comment type="caution">
    <text evidence="1">The sequence shown here is derived from an EMBL/GenBank/DDBJ whole genome shotgun (WGS) entry which is preliminary data.</text>
</comment>
<proteinExistence type="predicted"/>
<protein>
    <recommendedName>
        <fullName evidence="3">Type II secretion system protein</fullName>
    </recommendedName>
</protein>
<dbReference type="EMBL" id="PYMJ01000042">
    <property type="protein sequence ID" value="PSU44789.1"/>
    <property type="molecule type" value="Genomic_DNA"/>
</dbReference>